<evidence type="ECO:0000313" key="1">
    <source>
        <dbReference type="EMBL" id="QWT56583.1"/>
    </source>
</evidence>
<name>A0A8F2F3V8_9CAUD</name>
<dbReference type="EMBL" id="MW831865">
    <property type="protein sequence ID" value="QWT56583.1"/>
    <property type="molecule type" value="Genomic_DNA"/>
</dbReference>
<accession>A0A8F2F3V8</accession>
<proteinExistence type="predicted"/>
<sequence length="71" mass="7798">MASIKSKLPFEQGTHVLLAAAVDVFPVDTPAYVCDYIWHVDALHVRVRVQDDSDLGSFDLLLPLTGIKAFA</sequence>
<organism evidence="1 2">
    <name type="scientific">Stenotrophomonas phage BUCT598</name>
    <dbReference type="NCBI Taxonomy" id="2834253"/>
    <lineage>
        <taxon>Viruses</taxon>
        <taxon>Duplodnaviria</taxon>
        <taxon>Heunggongvirae</taxon>
        <taxon>Uroviricota</taxon>
        <taxon>Caudoviricetes</taxon>
        <taxon>Autographivirales</taxon>
        <taxon>Autonotataviridae</taxon>
        <taxon>Gujervirinae</taxon>
        <taxon>Smasvirus</taxon>
        <taxon>Smasvirus BUCT598</taxon>
    </lineage>
</organism>
<reference evidence="1" key="1">
    <citation type="submission" date="2021-03" db="EMBL/GenBank/DDBJ databases">
        <authorList>
            <person name="Tong Y."/>
            <person name="Zhang W."/>
            <person name="Tian F."/>
            <person name="Li J."/>
            <person name="He X."/>
        </authorList>
    </citation>
    <scope>NUCLEOTIDE SEQUENCE</scope>
</reference>
<keyword evidence="2" id="KW-1185">Reference proteome</keyword>
<dbReference type="Proteomes" id="UP000693765">
    <property type="component" value="Segment"/>
</dbReference>
<evidence type="ECO:0000313" key="2">
    <source>
        <dbReference type="Proteomes" id="UP000693765"/>
    </source>
</evidence>
<protein>
    <submittedName>
        <fullName evidence="1">Uncharacterized protein</fullName>
    </submittedName>
</protein>